<feature type="chain" id="PRO_5032896378" evidence="1">
    <location>
        <begin position="20"/>
        <end position="371"/>
    </location>
</feature>
<organism evidence="3 4">
    <name type="scientific">Dokdonella fugitiva</name>
    <dbReference type="NCBI Taxonomy" id="328517"/>
    <lineage>
        <taxon>Bacteria</taxon>
        <taxon>Pseudomonadati</taxon>
        <taxon>Pseudomonadota</taxon>
        <taxon>Gammaproteobacteria</taxon>
        <taxon>Lysobacterales</taxon>
        <taxon>Rhodanobacteraceae</taxon>
        <taxon>Dokdonella</taxon>
    </lineage>
</organism>
<dbReference type="InterPro" id="IPR050789">
    <property type="entry name" value="Diverse_Enzym_Activities"/>
</dbReference>
<name>A0A839F6L7_9GAMM</name>
<keyword evidence="4" id="KW-1185">Reference proteome</keyword>
<dbReference type="Pfam" id="PF00144">
    <property type="entry name" value="Beta-lactamase"/>
    <property type="match status" value="1"/>
</dbReference>
<comment type="caution">
    <text evidence="3">The sequence shown here is derived from an EMBL/GenBank/DDBJ whole genome shotgun (WGS) entry which is preliminary data.</text>
</comment>
<keyword evidence="1" id="KW-0732">Signal</keyword>
<evidence type="ECO:0000313" key="4">
    <source>
        <dbReference type="Proteomes" id="UP000550401"/>
    </source>
</evidence>
<feature type="signal peptide" evidence="1">
    <location>
        <begin position="1"/>
        <end position="19"/>
    </location>
</feature>
<evidence type="ECO:0000313" key="3">
    <source>
        <dbReference type="EMBL" id="MBA8889188.1"/>
    </source>
</evidence>
<proteinExistence type="predicted"/>
<protein>
    <submittedName>
        <fullName evidence="3">CubicO group peptidase (Beta-lactamase class C family)</fullName>
    </submittedName>
</protein>
<dbReference type="AlphaFoldDB" id="A0A839F6L7"/>
<dbReference type="InterPro" id="IPR012338">
    <property type="entry name" value="Beta-lactam/transpept-like"/>
</dbReference>
<reference evidence="3 4" key="1">
    <citation type="submission" date="2020-07" db="EMBL/GenBank/DDBJ databases">
        <title>Genomic Encyclopedia of Type Strains, Phase IV (KMG-V): Genome sequencing to study the core and pangenomes of soil and plant-associated prokaryotes.</title>
        <authorList>
            <person name="Whitman W."/>
        </authorList>
    </citation>
    <scope>NUCLEOTIDE SEQUENCE [LARGE SCALE GENOMIC DNA]</scope>
    <source>
        <strain evidence="3 4">RH2WT43</strain>
    </source>
</reference>
<dbReference type="RefSeq" id="WP_182532237.1">
    <property type="nucleotide sequence ID" value="NZ_JACGXL010000006.1"/>
</dbReference>
<dbReference type="PANTHER" id="PTHR43283">
    <property type="entry name" value="BETA-LACTAMASE-RELATED"/>
    <property type="match status" value="1"/>
</dbReference>
<evidence type="ECO:0000259" key="2">
    <source>
        <dbReference type="Pfam" id="PF00144"/>
    </source>
</evidence>
<dbReference type="PANTHER" id="PTHR43283:SF3">
    <property type="entry name" value="BETA-LACTAMASE FAMILY PROTEIN (AFU_ORTHOLOGUE AFUA_5G07500)"/>
    <property type="match status" value="1"/>
</dbReference>
<dbReference type="SUPFAM" id="SSF56601">
    <property type="entry name" value="beta-lactamase/transpeptidase-like"/>
    <property type="match status" value="1"/>
</dbReference>
<dbReference type="Gene3D" id="3.40.710.10">
    <property type="entry name" value="DD-peptidase/beta-lactamase superfamily"/>
    <property type="match status" value="1"/>
</dbReference>
<dbReference type="EMBL" id="JACGXL010000006">
    <property type="protein sequence ID" value="MBA8889188.1"/>
    <property type="molecule type" value="Genomic_DNA"/>
</dbReference>
<dbReference type="Proteomes" id="UP000550401">
    <property type="component" value="Unassembled WGS sequence"/>
</dbReference>
<feature type="domain" description="Beta-lactamase-related" evidence="2">
    <location>
        <begin position="29"/>
        <end position="262"/>
    </location>
</feature>
<accession>A0A839F6L7</accession>
<dbReference type="InterPro" id="IPR001466">
    <property type="entry name" value="Beta-lactam-related"/>
</dbReference>
<sequence length="371" mass="38492">MRPHLLLLAALATTPAARAGECDFAAVTARVQQLVQRAGVSDAGIAIGTPRGLLLKQYLHAGGGASAYDDTVRVPVASASKLLAGVRILQLVDRGAITLDAPVSGYLPEFTGLKGTMTMRQMFSHTAGYGDDLDSPVLAFPVTLAEDVAWIAQHVDMPYPPPGAYFAYGGISMQVGGEVAEVRGDEDWQAGWQAHVGAPLAAPGIDWQGLGPTTNYRISGGAQASLPDYASVLAMLLAGGVGNGWRILSPQAIATLDADQTAGAALAYSPPGADGSHAYSIGAWIEAFPPPPAAPSISSIGKFGYAPWVDFDGGFYGVIMIEQQATTIPPMGKLSHDALVDIDALVRAQPLATCTPVEAADELFRDGSELP</sequence>
<gene>
    <name evidence="3" type="ORF">FHW12_003431</name>
</gene>
<evidence type="ECO:0000256" key="1">
    <source>
        <dbReference type="SAM" id="SignalP"/>
    </source>
</evidence>